<dbReference type="OrthoDB" id="10249838at2759"/>
<dbReference type="GO" id="GO:0005634">
    <property type="term" value="C:nucleus"/>
    <property type="evidence" value="ECO:0007669"/>
    <property type="project" value="UniProtKB-SubCell"/>
</dbReference>
<feature type="compositionally biased region" description="Basic and acidic residues" evidence="8">
    <location>
        <begin position="860"/>
        <end position="869"/>
    </location>
</feature>
<comment type="caution">
    <text evidence="11">The sequence shown here is derived from an EMBL/GenBank/DDBJ whole genome shotgun (WGS) entry which is preliminary data.</text>
</comment>
<keyword evidence="12" id="KW-1185">Reference proteome</keyword>
<feature type="compositionally biased region" description="Polar residues" evidence="8">
    <location>
        <begin position="1059"/>
        <end position="1083"/>
    </location>
</feature>
<proteinExistence type="predicted"/>
<feature type="domain" description="C2H2-type" evidence="10">
    <location>
        <begin position="589"/>
        <end position="616"/>
    </location>
</feature>
<evidence type="ECO:0000256" key="9">
    <source>
        <dbReference type="SAM" id="Phobius"/>
    </source>
</evidence>
<feature type="compositionally biased region" description="Polar residues" evidence="8">
    <location>
        <begin position="1017"/>
        <end position="1028"/>
    </location>
</feature>
<evidence type="ECO:0000256" key="3">
    <source>
        <dbReference type="ARBA" id="ARBA00022737"/>
    </source>
</evidence>
<evidence type="ECO:0000256" key="2">
    <source>
        <dbReference type="ARBA" id="ARBA00022723"/>
    </source>
</evidence>
<evidence type="ECO:0000256" key="7">
    <source>
        <dbReference type="PROSITE-ProRule" id="PRU00042"/>
    </source>
</evidence>
<organism evidence="11 12">
    <name type="scientific">Paragonimus heterotremus</name>
    <dbReference type="NCBI Taxonomy" id="100268"/>
    <lineage>
        <taxon>Eukaryota</taxon>
        <taxon>Metazoa</taxon>
        <taxon>Spiralia</taxon>
        <taxon>Lophotrochozoa</taxon>
        <taxon>Platyhelminthes</taxon>
        <taxon>Trematoda</taxon>
        <taxon>Digenea</taxon>
        <taxon>Plagiorchiida</taxon>
        <taxon>Troglotremata</taxon>
        <taxon>Troglotrematidae</taxon>
        <taxon>Paragonimus</taxon>
    </lineage>
</organism>
<evidence type="ECO:0000259" key="10">
    <source>
        <dbReference type="PROSITE" id="PS50157"/>
    </source>
</evidence>
<keyword evidence="6" id="KW-0539">Nucleus</keyword>
<name>A0A8J4WU32_9TREM</name>
<dbReference type="InterPro" id="IPR036236">
    <property type="entry name" value="Znf_C2H2_sf"/>
</dbReference>
<dbReference type="Gene3D" id="3.30.160.60">
    <property type="entry name" value="Classic Zinc Finger"/>
    <property type="match status" value="4"/>
</dbReference>
<protein>
    <recommendedName>
        <fullName evidence="10">C2H2-type domain-containing protein</fullName>
    </recommendedName>
</protein>
<dbReference type="SMART" id="SM00355">
    <property type="entry name" value="ZnF_C2H2"/>
    <property type="match status" value="7"/>
</dbReference>
<dbReference type="Proteomes" id="UP000748531">
    <property type="component" value="Unassembled WGS sequence"/>
</dbReference>
<dbReference type="FunFam" id="3.30.160.60:FF:000688">
    <property type="entry name" value="zinc finger protein 197 isoform X1"/>
    <property type="match status" value="1"/>
</dbReference>
<reference evidence="11" key="1">
    <citation type="submission" date="2019-05" db="EMBL/GenBank/DDBJ databases">
        <title>Annotation for the trematode Paragonimus heterotremus.</title>
        <authorList>
            <person name="Choi Y.-J."/>
        </authorList>
    </citation>
    <scope>NUCLEOTIDE SEQUENCE</scope>
    <source>
        <strain evidence="11">LC</strain>
    </source>
</reference>
<evidence type="ECO:0000256" key="5">
    <source>
        <dbReference type="ARBA" id="ARBA00022833"/>
    </source>
</evidence>
<feature type="domain" description="C2H2-type" evidence="10">
    <location>
        <begin position="617"/>
        <end position="644"/>
    </location>
</feature>
<evidence type="ECO:0000256" key="1">
    <source>
        <dbReference type="ARBA" id="ARBA00004123"/>
    </source>
</evidence>
<dbReference type="EMBL" id="LUCH01000736">
    <property type="protein sequence ID" value="KAF5404425.1"/>
    <property type="molecule type" value="Genomic_DNA"/>
</dbReference>
<keyword evidence="5" id="KW-0862">Zinc</keyword>
<comment type="subcellular location">
    <subcellularLocation>
        <location evidence="1">Nucleus</location>
    </subcellularLocation>
</comment>
<dbReference type="Pfam" id="PF00096">
    <property type="entry name" value="zf-C2H2"/>
    <property type="match status" value="1"/>
</dbReference>
<keyword evidence="9" id="KW-1133">Transmembrane helix</keyword>
<evidence type="ECO:0000313" key="11">
    <source>
        <dbReference type="EMBL" id="KAF5404425.1"/>
    </source>
</evidence>
<evidence type="ECO:0000313" key="12">
    <source>
        <dbReference type="Proteomes" id="UP000748531"/>
    </source>
</evidence>
<dbReference type="PANTHER" id="PTHR24406">
    <property type="entry name" value="TRANSCRIPTIONAL REPRESSOR CTCFL-RELATED"/>
    <property type="match status" value="1"/>
</dbReference>
<feature type="domain" description="C2H2-type" evidence="10">
    <location>
        <begin position="947"/>
        <end position="977"/>
    </location>
</feature>
<keyword evidence="3" id="KW-0677">Repeat</keyword>
<feature type="transmembrane region" description="Helical" evidence="9">
    <location>
        <begin position="7"/>
        <end position="25"/>
    </location>
</feature>
<dbReference type="SUPFAM" id="SSF57667">
    <property type="entry name" value="beta-beta-alpha zinc fingers"/>
    <property type="match status" value="2"/>
</dbReference>
<dbReference type="PROSITE" id="PS00028">
    <property type="entry name" value="ZINC_FINGER_C2H2_1"/>
    <property type="match status" value="4"/>
</dbReference>
<keyword evidence="9" id="KW-0812">Transmembrane</keyword>
<gene>
    <name evidence="11" type="ORF">PHET_01950</name>
</gene>
<dbReference type="InterPro" id="IPR050888">
    <property type="entry name" value="ZnF_C2H2-type_TF"/>
</dbReference>
<feature type="region of interest" description="Disordered" evidence="8">
    <location>
        <begin position="1017"/>
        <end position="1083"/>
    </location>
</feature>
<accession>A0A8J4WU32</accession>
<dbReference type="PROSITE" id="PS50157">
    <property type="entry name" value="ZINC_FINGER_C2H2_2"/>
    <property type="match status" value="3"/>
</dbReference>
<dbReference type="InterPro" id="IPR013087">
    <property type="entry name" value="Znf_C2H2_type"/>
</dbReference>
<sequence length="1083" mass="121830">MRNTNVFLCMMLMMNILVAFPYQFYSRHFLYNSAFHFCLYQNIELWSRLESTSRKLFWARVSFISITCIAFRCLTMSRLSDFCGAHSLAFRPPVVRTDSAPNPLSNNEISKIRSSHETKPLMFYNDAFLQDSALANALDNHEVISEETCTSYFSDDVHTLSEPSLPNNEYLCTDALESFPVPLDSDLHTQALYAVTISDTQGFNLDSGAFNSSTSFVVGSNSGLSFVDLEPNSCSNLNCSEAHCYCNTRDETVQPFASEFCPNFQPYADEPFVVQNSGFAYSTTLSTAPATEQNYFLSHTTTQNADFRCCAQAAVVNSMVAEISREKAVTVSTDFSDPVKYCLTSDRVSTDRSHYAQLTYANPAYNKFACSAQSAPAMKNDHTVMCCQVLPSQDLTCQYYRSTQYSEDGPCQFTEQAQPLDQFGSDALPSQLHNDPAPAFHYNAFDNFSGGNSLDKFQNSAGLSGTLQRSPQENLGISEFDYWVTDGTDPTAYKHLHSYPSLSYLDHWSESARLTDEGYCNLDRSKHDMGPFDPRPEQLCVPHFSDRIPLLPAHPTTHVPSESLPPLQPYSSYAVEHPLNPAEAALANRTCPHCAHTFTRPSHLEAHLHIHTGGRPHRCVLCGRQFTQASNLRRHLSSHKTWPPIPPGKRSTSRVWISAGPQDHPGSAPVAITKRVYGKRKTWICRFCHWQVDTYSQLRRHMVYHKGSRVYACVFEACLNTFPSPEELLSHLIEGHRIGAENQSCPSCGEQFEDAKQLVQHWLPRRRGLPPRCVRRNPKHTQADDIQLALTRDRLRNGLSKHSRSLLSRIRLLALRKPNERLSVRAYRCPLCPRRCHALSRLRQHLESAHEDTLVSAMEEPTKSAHPNETDESSYRSGLSPNRSTNHQSTTLSSVVDRRVPKSTSSKTVLFLLQIDEDKSAAGFRKGSTTSSTLATRKRNSKSSSPLSCQHCGKAFQKLKFFTDHQQLCQQRIEERERRSRLQAHRRAGFKVSTDSASLSVDDGLCVSCPDATHTPKLSSNEVSTEITGPNLRRSGRPKQFRPLWKPKSERSKPKRTLPNGTSSINRVMSGVPTSVIHQQLTQ</sequence>
<dbReference type="AlphaFoldDB" id="A0A8J4WU32"/>
<evidence type="ECO:0000256" key="6">
    <source>
        <dbReference type="ARBA" id="ARBA00023242"/>
    </source>
</evidence>
<feature type="region of interest" description="Disordered" evidence="8">
    <location>
        <begin position="923"/>
        <end position="947"/>
    </location>
</feature>
<keyword evidence="9" id="KW-0472">Membrane</keyword>
<feature type="region of interest" description="Disordered" evidence="8">
    <location>
        <begin position="850"/>
        <end position="899"/>
    </location>
</feature>
<evidence type="ECO:0000256" key="4">
    <source>
        <dbReference type="ARBA" id="ARBA00022771"/>
    </source>
</evidence>
<keyword evidence="2" id="KW-0479">Metal-binding</keyword>
<feature type="compositionally biased region" description="Polar residues" evidence="8">
    <location>
        <begin position="875"/>
        <end position="894"/>
    </location>
</feature>
<evidence type="ECO:0000256" key="8">
    <source>
        <dbReference type="SAM" id="MobiDB-lite"/>
    </source>
</evidence>
<keyword evidence="4 7" id="KW-0863">Zinc-finger</keyword>
<dbReference type="GO" id="GO:0008270">
    <property type="term" value="F:zinc ion binding"/>
    <property type="evidence" value="ECO:0007669"/>
    <property type="project" value="UniProtKB-KW"/>
</dbReference>